<keyword evidence="2" id="KW-0472">Membrane</keyword>
<dbReference type="PANTHER" id="PTHR31102:SF1">
    <property type="entry name" value="CATION_H+ EXCHANGER DOMAIN-CONTAINING PROTEIN"/>
    <property type="match status" value="1"/>
</dbReference>
<keyword evidence="4" id="KW-1185">Reference proteome</keyword>
<feature type="transmembrane region" description="Helical" evidence="2">
    <location>
        <begin position="445"/>
        <end position="466"/>
    </location>
</feature>
<feature type="transmembrane region" description="Helical" evidence="2">
    <location>
        <begin position="344"/>
        <end position="362"/>
    </location>
</feature>
<gene>
    <name evidence="3" type="ORF">KFE25_011292</name>
</gene>
<dbReference type="AlphaFoldDB" id="A0A8J5X744"/>
<evidence type="ECO:0000313" key="3">
    <source>
        <dbReference type="EMBL" id="KAG8457437.1"/>
    </source>
</evidence>
<name>A0A8J5X744_DIALT</name>
<dbReference type="InterPro" id="IPR051843">
    <property type="entry name" value="CPA1_transporter"/>
</dbReference>
<reference evidence="3" key="1">
    <citation type="submission" date="2021-05" db="EMBL/GenBank/DDBJ databases">
        <title>The genome of the haptophyte Pavlova lutheri (Diacronema luteri, Pavlovales) - a model for lipid biosynthesis in eukaryotic algae.</title>
        <authorList>
            <person name="Hulatt C.J."/>
            <person name="Posewitz M.C."/>
        </authorList>
    </citation>
    <scope>NUCLEOTIDE SEQUENCE</scope>
    <source>
        <strain evidence="3">NIVA-4/92</strain>
    </source>
</reference>
<dbReference type="EMBL" id="JAGTXO010000070">
    <property type="protein sequence ID" value="KAG8457437.1"/>
    <property type="molecule type" value="Genomic_DNA"/>
</dbReference>
<keyword evidence="2" id="KW-1133">Transmembrane helix</keyword>
<feature type="transmembrane region" description="Helical" evidence="2">
    <location>
        <begin position="374"/>
        <end position="390"/>
    </location>
</feature>
<feature type="transmembrane region" description="Helical" evidence="2">
    <location>
        <begin position="25"/>
        <end position="48"/>
    </location>
</feature>
<feature type="transmembrane region" description="Helical" evidence="2">
    <location>
        <begin position="163"/>
        <end position="183"/>
    </location>
</feature>
<organism evidence="3 4">
    <name type="scientific">Diacronema lutheri</name>
    <name type="common">Unicellular marine alga</name>
    <name type="synonym">Monochrysis lutheri</name>
    <dbReference type="NCBI Taxonomy" id="2081491"/>
    <lineage>
        <taxon>Eukaryota</taxon>
        <taxon>Haptista</taxon>
        <taxon>Haptophyta</taxon>
        <taxon>Pavlovophyceae</taxon>
        <taxon>Pavlovales</taxon>
        <taxon>Pavlovaceae</taxon>
        <taxon>Diacronema</taxon>
    </lineage>
</organism>
<feature type="compositionally biased region" description="Low complexity" evidence="1">
    <location>
        <begin position="672"/>
        <end position="690"/>
    </location>
</feature>
<feature type="transmembrane region" description="Helical" evidence="2">
    <location>
        <begin position="195"/>
        <end position="217"/>
    </location>
</feature>
<evidence type="ECO:0000256" key="1">
    <source>
        <dbReference type="SAM" id="MobiDB-lite"/>
    </source>
</evidence>
<feature type="transmembrane region" description="Helical" evidence="2">
    <location>
        <begin position="410"/>
        <end position="433"/>
    </location>
</feature>
<feature type="compositionally biased region" description="Basic and acidic residues" evidence="1">
    <location>
        <begin position="657"/>
        <end position="671"/>
    </location>
</feature>
<feature type="transmembrane region" description="Helical" evidence="2">
    <location>
        <begin position="106"/>
        <end position="122"/>
    </location>
</feature>
<dbReference type="Proteomes" id="UP000751190">
    <property type="component" value="Unassembled WGS sequence"/>
</dbReference>
<sequence>MTAGHAAGGHHGHTPRVLAPWQENALTGGGVAVVLLLPLSLLYIAPLNQPDNELPFIMSFGCMLIVGWLFGRAADFFCGLPPLLGYMAFGFIFATIQGPILQASRRYMLTIAFIVVLVRAGLEISPKDLTAFTVALSMLPFAADALVAGITAQSIYGLTSLEAATYSSIMCSLGEGIIIPRMVDMVRRAAPGHTLLPRSVLTASPVECIIALFMYGACASMLNGVPKEGDTSGTIGLGPGLQAARLLLQVIVTLAVAALIANAFALLLGARKRIVWKKSGKRLFIGSAHEELLVVIAMAMVAYGVSYVIPVPQSLASRQPDPNAATYGSTHGRMLAGGSGGFEPLVEADLSVVTTIFIFARLRPRHTVHRVEEGIAGIWTVGAIFLFVSLGSNLKLPAQSRLVPSNPLALLAPVAAGLVARLGALCALMAATTRARGLTLNARNLFFETGFVFAGTLPRATIQGVLGRLPQQNGIVSPELGELYAASASITVLLFAPLGVILQSLLCERCLSRTDMPPAPPGVGVAQHGVPAAEPAADNASAIARALALPFSANYLTTADGVALDGVDIGSTDEHTHGKHAYDSVSSEERAVMDGPALVGAYGEAVGFAPPTDAATATRDARVSAPFAGVLSRQRSRSAALSERRGTGPAIAELDEEKGRERAESEEELLHAQDAAEASARVAATRSRGANEPLSEAEDLELQRISTLYTHAPVLPVISPSASSAVSRDGGVGGGRV</sequence>
<feature type="transmembrane region" description="Helical" evidence="2">
    <location>
        <begin position="486"/>
        <end position="506"/>
    </location>
</feature>
<feature type="transmembrane region" description="Helical" evidence="2">
    <location>
        <begin position="291"/>
        <end position="309"/>
    </location>
</feature>
<dbReference type="PANTHER" id="PTHR31102">
    <property type="match status" value="1"/>
</dbReference>
<evidence type="ECO:0000256" key="2">
    <source>
        <dbReference type="SAM" id="Phobius"/>
    </source>
</evidence>
<feature type="region of interest" description="Disordered" evidence="1">
    <location>
        <begin position="657"/>
        <end position="698"/>
    </location>
</feature>
<feature type="transmembrane region" description="Helical" evidence="2">
    <location>
        <begin position="83"/>
        <end position="100"/>
    </location>
</feature>
<keyword evidence="2" id="KW-0812">Transmembrane</keyword>
<feature type="transmembrane region" description="Helical" evidence="2">
    <location>
        <begin position="129"/>
        <end position="151"/>
    </location>
</feature>
<accession>A0A8J5X744</accession>
<feature type="transmembrane region" description="Helical" evidence="2">
    <location>
        <begin position="246"/>
        <end position="270"/>
    </location>
</feature>
<dbReference type="OrthoDB" id="423807at2759"/>
<feature type="transmembrane region" description="Helical" evidence="2">
    <location>
        <begin position="54"/>
        <end position="71"/>
    </location>
</feature>
<proteinExistence type="predicted"/>
<evidence type="ECO:0008006" key="5">
    <source>
        <dbReference type="Google" id="ProtNLM"/>
    </source>
</evidence>
<protein>
    <recommendedName>
        <fullName evidence="5">Cation/H+ exchanger domain-containing protein</fullName>
    </recommendedName>
</protein>
<evidence type="ECO:0000313" key="4">
    <source>
        <dbReference type="Proteomes" id="UP000751190"/>
    </source>
</evidence>
<comment type="caution">
    <text evidence="3">The sequence shown here is derived from an EMBL/GenBank/DDBJ whole genome shotgun (WGS) entry which is preliminary data.</text>
</comment>